<dbReference type="InterPro" id="IPR018045">
    <property type="entry name" value="S04_transporter_CS"/>
</dbReference>
<reference evidence="7" key="3">
    <citation type="submission" date="2023-05" db="EMBL/GenBank/DDBJ databases">
        <authorList>
            <person name="Smith C.H."/>
        </authorList>
    </citation>
    <scope>NUCLEOTIDE SEQUENCE</scope>
    <source>
        <strain evidence="7">CHS0354</strain>
        <tissue evidence="7">Mantle</tissue>
    </source>
</reference>
<gene>
    <name evidence="7" type="ORF">CHS0354_033128</name>
</gene>
<dbReference type="InterPro" id="IPR001902">
    <property type="entry name" value="SLC26A/SulP_fam"/>
</dbReference>
<dbReference type="PROSITE" id="PS01130">
    <property type="entry name" value="SLC26A"/>
    <property type="match status" value="1"/>
</dbReference>
<feature type="transmembrane region" description="Helical" evidence="5">
    <location>
        <begin position="261"/>
        <end position="285"/>
    </location>
</feature>
<dbReference type="GO" id="GO:0008271">
    <property type="term" value="F:secondary active sulfate transmembrane transporter activity"/>
    <property type="evidence" value="ECO:0007669"/>
    <property type="project" value="InterPro"/>
</dbReference>
<dbReference type="Proteomes" id="UP001195483">
    <property type="component" value="Unassembled WGS sequence"/>
</dbReference>
<evidence type="ECO:0000313" key="7">
    <source>
        <dbReference type="EMBL" id="KAK3586011.1"/>
    </source>
</evidence>
<feature type="transmembrane region" description="Helical" evidence="5">
    <location>
        <begin position="364"/>
        <end position="383"/>
    </location>
</feature>
<feature type="transmembrane region" description="Helical" evidence="5">
    <location>
        <begin position="172"/>
        <end position="189"/>
    </location>
</feature>
<dbReference type="InterPro" id="IPR011547">
    <property type="entry name" value="SLC26A/SulP_dom"/>
</dbReference>
<keyword evidence="2 5" id="KW-0812">Transmembrane</keyword>
<dbReference type="PROSITE" id="PS50801">
    <property type="entry name" value="STAS"/>
    <property type="match status" value="1"/>
</dbReference>
<dbReference type="EMBL" id="JAEAOA010001951">
    <property type="protein sequence ID" value="KAK3586011.1"/>
    <property type="molecule type" value="Genomic_DNA"/>
</dbReference>
<evidence type="ECO:0000259" key="6">
    <source>
        <dbReference type="PROSITE" id="PS50801"/>
    </source>
</evidence>
<reference evidence="7" key="1">
    <citation type="journal article" date="2021" name="Genome Biol. Evol.">
        <title>A High-Quality Reference Genome for a Parasitic Bivalve with Doubly Uniparental Inheritance (Bivalvia: Unionida).</title>
        <authorList>
            <person name="Smith C.H."/>
        </authorList>
    </citation>
    <scope>NUCLEOTIDE SEQUENCE</scope>
    <source>
        <strain evidence="7">CHS0354</strain>
    </source>
</reference>
<dbReference type="AlphaFoldDB" id="A0AAE0S604"/>
<organism evidence="7 8">
    <name type="scientific">Potamilus streckersoni</name>
    <dbReference type="NCBI Taxonomy" id="2493646"/>
    <lineage>
        <taxon>Eukaryota</taxon>
        <taxon>Metazoa</taxon>
        <taxon>Spiralia</taxon>
        <taxon>Lophotrochozoa</taxon>
        <taxon>Mollusca</taxon>
        <taxon>Bivalvia</taxon>
        <taxon>Autobranchia</taxon>
        <taxon>Heteroconchia</taxon>
        <taxon>Palaeoheterodonta</taxon>
        <taxon>Unionida</taxon>
        <taxon>Unionoidea</taxon>
        <taxon>Unionidae</taxon>
        <taxon>Ambleminae</taxon>
        <taxon>Lampsilini</taxon>
        <taxon>Potamilus</taxon>
    </lineage>
</organism>
<dbReference type="InterPro" id="IPR036513">
    <property type="entry name" value="STAS_dom_sf"/>
</dbReference>
<keyword evidence="4 5" id="KW-0472">Membrane</keyword>
<keyword evidence="8" id="KW-1185">Reference proteome</keyword>
<feature type="transmembrane region" description="Helical" evidence="5">
    <location>
        <begin position="116"/>
        <end position="136"/>
    </location>
</feature>
<evidence type="ECO:0000256" key="4">
    <source>
        <dbReference type="ARBA" id="ARBA00023136"/>
    </source>
</evidence>
<evidence type="ECO:0000256" key="3">
    <source>
        <dbReference type="ARBA" id="ARBA00022989"/>
    </source>
</evidence>
<dbReference type="Pfam" id="PF01740">
    <property type="entry name" value="STAS"/>
    <property type="match status" value="1"/>
</dbReference>
<feature type="transmembrane region" description="Helical" evidence="5">
    <location>
        <begin position="403"/>
        <end position="423"/>
    </location>
</feature>
<dbReference type="GO" id="GO:0016020">
    <property type="term" value="C:membrane"/>
    <property type="evidence" value="ECO:0007669"/>
    <property type="project" value="UniProtKB-SubCell"/>
</dbReference>
<feature type="transmembrane region" description="Helical" evidence="5">
    <location>
        <begin position="218"/>
        <end position="235"/>
    </location>
</feature>
<comment type="caution">
    <text evidence="7">The sequence shown here is derived from an EMBL/GenBank/DDBJ whole genome shotgun (WGS) entry which is preliminary data.</text>
</comment>
<feature type="transmembrane region" description="Helical" evidence="5">
    <location>
        <begin position="459"/>
        <end position="489"/>
    </location>
</feature>
<protein>
    <recommendedName>
        <fullName evidence="6">STAS domain-containing protein</fullName>
    </recommendedName>
</protein>
<dbReference type="NCBIfam" id="TIGR00815">
    <property type="entry name" value="sulP"/>
    <property type="match status" value="1"/>
</dbReference>
<accession>A0AAE0S604</accession>
<feature type="transmembrane region" description="Helical" evidence="5">
    <location>
        <begin position="430"/>
        <end position="447"/>
    </location>
</feature>
<evidence type="ECO:0000256" key="5">
    <source>
        <dbReference type="SAM" id="Phobius"/>
    </source>
</evidence>
<feature type="transmembrane region" description="Helical" evidence="5">
    <location>
        <begin position="142"/>
        <end position="165"/>
    </location>
</feature>
<sequence length="665" mass="72326">MSGEREPLLARHSGRKPIATHAVRAMQSSSKLQDCLRGICTFETVKDLLPVLRWIPKYTLFDLQSDIIAGVTVALTVIPQGLAYARVAGLPPQYGLYSAFMGCFVYTILGTSKDITLGPTAIMSLMVGTFAVSPVVENATYAIVLTLMCGAVQFAMGVLNLGILVNFISYPVINAFTSAAAITIAFGQIKDLFGLKIASKDFIPLVYHTFAQLGETRVWDLTMGLCSLVLLLLLRKLRSIDWKDRPEDLPLPLANRVGRKIIWLVGIGSNAIVVIACSGIAATLISYNLDNKISITGNITGGLPPFKVPAFTLQTGNITISGTEILRDIGIGLIIVPLIGTVEAIAIGKAFARQNNYKIRPNQELLAIGIANMISCFVSSFPVTGSFSRTAVNSQSGVRTPAAGIFTGAIIIIALWFLTPWFYYIPDSALSAVIIFAVLQMVDYEIILKLWRVKKRELIPLFVTFISSLAIGIEYGILVGIGVSLLFVLHSVARPKLKFQPMSLDLHEGVMADRQKHHVDYVVISIDQGFTFPAVEYVQKAITDEMQSGVKPISVIVDCSHFSALDYTSVQGLTELISDFKRKDVCFVLACIEPGVKEDLDRANIPYILTSATVEEACTLIKNLPKANEMTVVTTKENDGPGSDEVNTSKEMGNSALNSVYVEHC</sequence>
<feature type="transmembrane region" description="Helical" evidence="5">
    <location>
        <begin position="329"/>
        <end position="352"/>
    </location>
</feature>
<dbReference type="PANTHER" id="PTHR11814">
    <property type="entry name" value="SULFATE TRANSPORTER"/>
    <property type="match status" value="1"/>
</dbReference>
<evidence type="ECO:0000256" key="2">
    <source>
        <dbReference type="ARBA" id="ARBA00022692"/>
    </source>
</evidence>
<dbReference type="Gene3D" id="3.30.750.24">
    <property type="entry name" value="STAS domain"/>
    <property type="match status" value="1"/>
</dbReference>
<dbReference type="CDD" id="cd07042">
    <property type="entry name" value="STAS_SulP_like_sulfate_transporter"/>
    <property type="match status" value="1"/>
</dbReference>
<name>A0AAE0S604_9BIVA</name>
<dbReference type="SUPFAM" id="SSF52091">
    <property type="entry name" value="SpoIIaa-like"/>
    <property type="match status" value="1"/>
</dbReference>
<evidence type="ECO:0000256" key="1">
    <source>
        <dbReference type="ARBA" id="ARBA00004141"/>
    </source>
</evidence>
<dbReference type="Pfam" id="PF00916">
    <property type="entry name" value="Sulfate_transp"/>
    <property type="match status" value="1"/>
</dbReference>
<feature type="transmembrane region" description="Helical" evidence="5">
    <location>
        <begin position="67"/>
        <end position="87"/>
    </location>
</feature>
<feature type="transmembrane region" description="Helical" evidence="5">
    <location>
        <begin position="93"/>
        <end position="109"/>
    </location>
</feature>
<proteinExistence type="predicted"/>
<evidence type="ECO:0000313" key="8">
    <source>
        <dbReference type="Proteomes" id="UP001195483"/>
    </source>
</evidence>
<comment type="subcellular location">
    <subcellularLocation>
        <location evidence="1">Membrane</location>
        <topology evidence="1">Multi-pass membrane protein</topology>
    </subcellularLocation>
</comment>
<keyword evidence="3 5" id="KW-1133">Transmembrane helix</keyword>
<feature type="domain" description="STAS" evidence="6">
    <location>
        <begin position="520"/>
        <end position="605"/>
    </location>
</feature>
<reference evidence="7" key="2">
    <citation type="journal article" date="2021" name="Genome Biol. Evol.">
        <title>Developing a high-quality reference genome for a parasitic bivalve with doubly uniparental inheritance (Bivalvia: Unionida).</title>
        <authorList>
            <person name="Smith C.H."/>
        </authorList>
    </citation>
    <scope>NUCLEOTIDE SEQUENCE</scope>
    <source>
        <strain evidence="7">CHS0354</strain>
        <tissue evidence="7">Mantle</tissue>
    </source>
</reference>
<dbReference type="InterPro" id="IPR002645">
    <property type="entry name" value="STAS_dom"/>
</dbReference>